<dbReference type="OrthoDB" id="9806150at2"/>
<dbReference type="Pfam" id="PF00293">
    <property type="entry name" value="NUDIX"/>
    <property type="match status" value="1"/>
</dbReference>
<dbReference type="InterPro" id="IPR000086">
    <property type="entry name" value="NUDIX_hydrolase_dom"/>
</dbReference>
<keyword evidence="4" id="KW-1185">Reference proteome</keyword>
<dbReference type="GO" id="GO:0019693">
    <property type="term" value="P:ribose phosphate metabolic process"/>
    <property type="evidence" value="ECO:0007669"/>
    <property type="project" value="TreeGrafter"/>
</dbReference>
<dbReference type="AlphaFoldDB" id="A0A0G3HGG5"/>
<dbReference type="GO" id="GO:0006753">
    <property type="term" value="P:nucleoside phosphate metabolic process"/>
    <property type="evidence" value="ECO:0007669"/>
    <property type="project" value="TreeGrafter"/>
</dbReference>
<organism evidence="3 4">
    <name type="scientific">Corynebacterium uterequi</name>
    <dbReference type="NCBI Taxonomy" id="1072256"/>
    <lineage>
        <taxon>Bacteria</taxon>
        <taxon>Bacillati</taxon>
        <taxon>Actinomycetota</taxon>
        <taxon>Actinomycetes</taxon>
        <taxon>Mycobacteriales</taxon>
        <taxon>Corynebacteriaceae</taxon>
        <taxon>Corynebacterium</taxon>
    </lineage>
</organism>
<reference evidence="3 4" key="1">
    <citation type="journal article" date="2015" name="Genome Announc.">
        <title>Virulence Factor Genes Detected in the Complete Genome Sequence of Corynebacterium uterequi DSM 45634, Isolated from the Uterus of a Maiden Mare.</title>
        <authorList>
            <person name="Ruckert C."/>
            <person name="Kriete M."/>
            <person name="Jaenicke S."/>
            <person name="Winkler A."/>
            <person name="Tauch A."/>
        </authorList>
    </citation>
    <scope>NUCLEOTIDE SEQUENCE [LARGE SCALE GENOMIC DNA]</scope>
    <source>
        <strain evidence="3 4">DSM 45634</strain>
    </source>
</reference>
<reference evidence="4" key="2">
    <citation type="submission" date="2015-05" db="EMBL/GenBank/DDBJ databases">
        <title>Complete genome sequence of Corynebacterium uterequi DSM 45634, isolated from the uterus of a maiden mare.</title>
        <authorList>
            <person name="Ruckert C."/>
            <person name="Albersmeier A."/>
            <person name="Winkler A."/>
            <person name="Tauch A."/>
        </authorList>
    </citation>
    <scope>NUCLEOTIDE SEQUENCE [LARGE SCALE GENOMIC DNA]</scope>
    <source>
        <strain evidence="4">DSM 45634</strain>
    </source>
</reference>
<evidence type="ECO:0000256" key="1">
    <source>
        <dbReference type="ARBA" id="ARBA00022801"/>
    </source>
</evidence>
<dbReference type="PROSITE" id="PS51462">
    <property type="entry name" value="NUDIX"/>
    <property type="match status" value="1"/>
</dbReference>
<dbReference type="CDD" id="cd24158">
    <property type="entry name" value="NUDIX_ADPRase_Rv1700"/>
    <property type="match status" value="1"/>
</dbReference>
<feature type="domain" description="Nudix hydrolase" evidence="2">
    <location>
        <begin position="43"/>
        <end position="176"/>
    </location>
</feature>
<dbReference type="SUPFAM" id="SSF55811">
    <property type="entry name" value="Nudix"/>
    <property type="match status" value="1"/>
</dbReference>
<sequence length="220" mass="24258">MSHEQHEFTVVDSELLLETPILAMRRDRIVMPGGTVAPREVVEHFGAVAIAAVDEHNRLAMIRQYRHSVAQRLLELPAGLLDIADEDPLIGAKRELHEEAGIKAQDWMVIADVLNSPGYCDEVCRVYLATGLTNVGRPAESDDDEEADLSFEWVDLAEARRMVVAGEILNSITISGVFAASEVMSGRVQGRPADCSFDLRPTALPNRRKQAGICPDMKKL</sequence>
<accession>A0A0G3HGG5</accession>
<dbReference type="PANTHER" id="PTHR11839">
    <property type="entry name" value="UDP/ADP-SUGAR PYROPHOSPHATASE"/>
    <property type="match status" value="1"/>
</dbReference>
<gene>
    <name evidence="3" type="ORF">CUTER_05200</name>
</gene>
<keyword evidence="1 3" id="KW-0378">Hydrolase</keyword>
<dbReference type="Gene3D" id="3.90.79.10">
    <property type="entry name" value="Nucleoside Triphosphate Pyrophosphohydrolase"/>
    <property type="match status" value="1"/>
</dbReference>
<dbReference type="Proteomes" id="UP000035548">
    <property type="component" value="Chromosome"/>
</dbReference>
<dbReference type="GO" id="GO:0047631">
    <property type="term" value="F:ADP-ribose diphosphatase activity"/>
    <property type="evidence" value="ECO:0007669"/>
    <property type="project" value="UniProtKB-EC"/>
</dbReference>
<protein>
    <submittedName>
        <fullName evidence="3">NTP pyrophosphohydrolase</fullName>
        <ecNumber evidence="3">3.6.1.13</ecNumber>
    </submittedName>
</protein>
<dbReference type="PATRIC" id="fig|1072256.5.peg.1028"/>
<evidence type="ECO:0000313" key="3">
    <source>
        <dbReference type="EMBL" id="AKK11038.1"/>
    </source>
</evidence>
<evidence type="ECO:0000313" key="4">
    <source>
        <dbReference type="Proteomes" id="UP000035548"/>
    </source>
</evidence>
<name>A0A0G3HGG5_9CORY</name>
<dbReference type="RefSeq" id="WP_047259519.1">
    <property type="nucleotide sequence ID" value="NZ_CP011546.1"/>
</dbReference>
<dbReference type="PANTHER" id="PTHR11839:SF31">
    <property type="entry name" value="ADP-RIBOSE PYROPHOSPHATASE"/>
    <property type="match status" value="1"/>
</dbReference>
<evidence type="ECO:0000259" key="2">
    <source>
        <dbReference type="PROSITE" id="PS51462"/>
    </source>
</evidence>
<proteinExistence type="predicted"/>
<dbReference type="EMBL" id="CP011546">
    <property type="protein sequence ID" value="AKK11038.1"/>
    <property type="molecule type" value="Genomic_DNA"/>
</dbReference>
<dbReference type="STRING" id="1072256.CUTER_05200"/>
<dbReference type="GO" id="GO:0005829">
    <property type="term" value="C:cytosol"/>
    <property type="evidence" value="ECO:0007669"/>
    <property type="project" value="TreeGrafter"/>
</dbReference>
<dbReference type="KEGG" id="cut:CUTER_05200"/>
<dbReference type="EC" id="3.6.1.13" evidence="3"/>
<dbReference type="InterPro" id="IPR015797">
    <property type="entry name" value="NUDIX_hydrolase-like_dom_sf"/>
</dbReference>